<feature type="chain" id="PRO_5042279435" description="Secreted protein" evidence="1">
    <location>
        <begin position="23"/>
        <end position="112"/>
    </location>
</feature>
<dbReference type="AlphaFoldDB" id="A0AAE0X1R8"/>
<evidence type="ECO:0000256" key="1">
    <source>
        <dbReference type="SAM" id="SignalP"/>
    </source>
</evidence>
<evidence type="ECO:0000313" key="2">
    <source>
        <dbReference type="EMBL" id="KAK3682613.1"/>
    </source>
</evidence>
<name>A0AAE0X1R8_9PEZI</name>
<organism evidence="2 3">
    <name type="scientific">Podospora appendiculata</name>
    <dbReference type="NCBI Taxonomy" id="314037"/>
    <lineage>
        <taxon>Eukaryota</taxon>
        <taxon>Fungi</taxon>
        <taxon>Dikarya</taxon>
        <taxon>Ascomycota</taxon>
        <taxon>Pezizomycotina</taxon>
        <taxon>Sordariomycetes</taxon>
        <taxon>Sordariomycetidae</taxon>
        <taxon>Sordariales</taxon>
        <taxon>Podosporaceae</taxon>
        <taxon>Podospora</taxon>
    </lineage>
</organism>
<accession>A0AAE0X1R8</accession>
<protein>
    <recommendedName>
        <fullName evidence="4">Secreted protein</fullName>
    </recommendedName>
</protein>
<feature type="signal peptide" evidence="1">
    <location>
        <begin position="1"/>
        <end position="22"/>
    </location>
</feature>
<keyword evidence="3" id="KW-1185">Reference proteome</keyword>
<gene>
    <name evidence="2" type="ORF">B0T22DRAFT_290041</name>
</gene>
<evidence type="ECO:0008006" key="4">
    <source>
        <dbReference type="Google" id="ProtNLM"/>
    </source>
</evidence>
<keyword evidence="1" id="KW-0732">Signal</keyword>
<evidence type="ECO:0000313" key="3">
    <source>
        <dbReference type="Proteomes" id="UP001270362"/>
    </source>
</evidence>
<comment type="caution">
    <text evidence="2">The sequence shown here is derived from an EMBL/GenBank/DDBJ whole genome shotgun (WGS) entry which is preliminary data.</text>
</comment>
<sequence>MHITRLGFLHDLGMLALLSLHAHPSLRCGMPEPVTHCMYLSALKRNASSCCVAMLGFLHGNPRLMCYPVISPRLGAVYLTSSIRTMASLTRRVLPFFSFLFLSFGEKRSRLI</sequence>
<dbReference type="Proteomes" id="UP001270362">
    <property type="component" value="Unassembled WGS sequence"/>
</dbReference>
<reference evidence="2" key="2">
    <citation type="submission" date="2023-06" db="EMBL/GenBank/DDBJ databases">
        <authorList>
            <consortium name="Lawrence Berkeley National Laboratory"/>
            <person name="Haridas S."/>
            <person name="Hensen N."/>
            <person name="Bonometti L."/>
            <person name="Westerberg I."/>
            <person name="Brannstrom I.O."/>
            <person name="Guillou S."/>
            <person name="Cros-Aarteil S."/>
            <person name="Calhoun S."/>
            <person name="Kuo A."/>
            <person name="Mondo S."/>
            <person name="Pangilinan J."/>
            <person name="Riley R."/>
            <person name="Labutti K."/>
            <person name="Andreopoulos B."/>
            <person name="Lipzen A."/>
            <person name="Chen C."/>
            <person name="Yanf M."/>
            <person name="Daum C."/>
            <person name="Ng V."/>
            <person name="Clum A."/>
            <person name="Steindorff A."/>
            <person name="Ohm R."/>
            <person name="Martin F."/>
            <person name="Silar P."/>
            <person name="Natvig D."/>
            <person name="Lalanne C."/>
            <person name="Gautier V."/>
            <person name="Ament-Velasquez S.L."/>
            <person name="Kruys A."/>
            <person name="Hutchinson M.I."/>
            <person name="Powell A.J."/>
            <person name="Barry K."/>
            <person name="Miller A.N."/>
            <person name="Grigoriev I.V."/>
            <person name="Debuchy R."/>
            <person name="Gladieux P."/>
            <person name="Thoren M.H."/>
            <person name="Johannesson H."/>
        </authorList>
    </citation>
    <scope>NUCLEOTIDE SEQUENCE</scope>
    <source>
        <strain evidence="2">CBS 314.62</strain>
    </source>
</reference>
<reference evidence="2" key="1">
    <citation type="journal article" date="2023" name="Mol. Phylogenet. Evol.">
        <title>Genome-scale phylogeny and comparative genomics of the fungal order Sordariales.</title>
        <authorList>
            <person name="Hensen N."/>
            <person name="Bonometti L."/>
            <person name="Westerberg I."/>
            <person name="Brannstrom I.O."/>
            <person name="Guillou S."/>
            <person name="Cros-Aarteil S."/>
            <person name="Calhoun S."/>
            <person name="Haridas S."/>
            <person name="Kuo A."/>
            <person name="Mondo S."/>
            <person name="Pangilinan J."/>
            <person name="Riley R."/>
            <person name="LaButti K."/>
            <person name="Andreopoulos B."/>
            <person name="Lipzen A."/>
            <person name="Chen C."/>
            <person name="Yan M."/>
            <person name="Daum C."/>
            <person name="Ng V."/>
            <person name="Clum A."/>
            <person name="Steindorff A."/>
            <person name="Ohm R.A."/>
            <person name="Martin F."/>
            <person name="Silar P."/>
            <person name="Natvig D.O."/>
            <person name="Lalanne C."/>
            <person name="Gautier V."/>
            <person name="Ament-Velasquez S.L."/>
            <person name="Kruys A."/>
            <person name="Hutchinson M.I."/>
            <person name="Powell A.J."/>
            <person name="Barry K."/>
            <person name="Miller A.N."/>
            <person name="Grigoriev I.V."/>
            <person name="Debuchy R."/>
            <person name="Gladieux P."/>
            <person name="Hiltunen Thoren M."/>
            <person name="Johannesson H."/>
        </authorList>
    </citation>
    <scope>NUCLEOTIDE SEQUENCE</scope>
    <source>
        <strain evidence="2">CBS 314.62</strain>
    </source>
</reference>
<proteinExistence type="predicted"/>
<dbReference type="EMBL" id="JAULSO010000005">
    <property type="protein sequence ID" value="KAK3682613.1"/>
    <property type="molecule type" value="Genomic_DNA"/>
</dbReference>